<organism evidence="1 2">
    <name type="scientific">Mycena alexandri</name>
    <dbReference type="NCBI Taxonomy" id="1745969"/>
    <lineage>
        <taxon>Eukaryota</taxon>
        <taxon>Fungi</taxon>
        <taxon>Dikarya</taxon>
        <taxon>Basidiomycota</taxon>
        <taxon>Agaricomycotina</taxon>
        <taxon>Agaricomycetes</taxon>
        <taxon>Agaricomycetidae</taxon>
        <taxon>Agaricales</taxon>
        <taxon>Marasmiineae</taxon>
        <taxon>Mycenaceae</taxon>
        <taxon>Mycena</taxon>
    </lineage>
</organism>
<accession>A0AAD6T6Y5</accession>
<gene>
    <name evidence="1" type="ORF">C8F04DRAFT_881469</name>
</gene>
<name>A0AAD6T6Y5_9AGAR</name>
<proteinExistence type="predicted"/>
<dbReference type="EMBL" id="JARJCM010000032">
    <property type="protein sequence ID" value="KAJ7038487.1"/>
    <property type="molecule type" value="Genomic_DNA"/>
</dbReference>
<comment type="caution">
    <text evidence="1">The sequence shown here is derived from an EMBL/GenBank/DDBJ whole genome shotgun (WGS) entry which is preliminary data.</text>
</comment>
<feature type="non-terminal residue" evidence="1">
    <location>
        <position position="1"/>
    </location>
</feature>
<dbReference type="PANTHER" id="PTHR35871:SF1">
    <property type="entry name" value="CXC1-LIKE CYSTEINE CLUSTER ASSOCIATED WITH KDZ TRANSPOSASES DOMAIN-CONTAINING PROTEIN"/>
    <property type="match status" value="1"/>
</dbReference>
<keyword evidence="2" id="KW-1185">Reference proteome</keyword>
<protein>
    <submittedName>
        <fullName evidence="1">Uncharacterized protein</fullName>
    </submittedName>
</protein>
<dbReference type="AlphaFoldDB" id="A0AAD6T6Y5"/>
<dbReference type="PANTHER" id="PTHR35871">
    <property type="entry name" value="EXPRESSED PROTEIN"/>
    <property type="match status" value="1"/>
</dbReference>
<dbReference type="Proteomes" id="UP001218188">
    <property type="component" value="Unassembled WGS sequence"/>
</dbReference>
<evidence type="ECO:0000313" key="2">
    <source>
        <dbReference type="Proteomes" id="UP001218188"/>
    </source>
</evidence>
<feature type="non-terminal residue" evidence="1">
    <location>
        <position position="160"/>
    </location>
</feature>
<reference evidence="1" key="1">
    <citation type="submission" date="2023-03" db="EMBL/GenBank/DDBJ databases">
        <title>Massive genome expansion in bonnet fungi (Mycena s.s.) driven by repeated elements and novel gene families across ecological guilds.</title>
        <authorList>
            <consortium name="Lawrence Berkeley National Laboratory"/>
            <person name="Harder C.B."/>
            <person name="Miyauchi S."/>
            <person name="Viragh M."/>
            <person name="Kuo A."/>
            <person name="Thoen E."/>
            <person name="Andreopoulos B."/>
            <person name="Lu D."/>
            <person name="Skrede I."/>
            <person name="Drula E."/>
            <person name="Henrissat B."/>
            <person name="Morin E."/>
            <person name="Kohler A."/>
            <person name="Barry K."/>
            <person name="LaButti K."/>
            <person name="Morin E."/>
            <person name="Salamov A."/>
            <person name="Lipzen A."/>
            <person name="Mereny Z."/>
            <person name="Hegedus B."/>
            <person name="Baldrian P."/>
            <person name="Stursova M."/>
            <person name="Weitz H."/>
            <person name="Taylor A."/>
            <person name="Grigoriev I.V."/>
            <person name="Nagy L.G."/>
            <person name="Martin F."/>
            <person name="Kauserud H."/>
        </authorList>
    </citation>
    <scope>NUCLEOTIDE SEQUENCE</scope>
    <source>
        <strain evidence="1">CBHHK200</strain>
    </source>
</reference>
<evidence type="ECO:0000313" key="1">
    <source>
        <dbReference type="EMBL" id="KAJ7038487.1"/>
    </source>
</evidence>
<sequence length="160" mass="18559">ELAEELKEHLVSIGNVQATDIITFMNRSDVKAKYNLANTISLATAKRWMHALKFRWVTNHKGQYVDGHEREDVVRYQQEVFLPAWYKMEGRTRSWKGDNMEDLKEVVDAINAAGKHIVVWFHDESIFYVHDRWTSQWVAEGSLPAPYAKGEGVSMMVVDF</sequence>